<dbReference type="InterPro" id="IPR033399">
    <property type="entry name" value="TP_0789-like"/>
</dbReference>
<accession>A0A383DZI7</accession>
<proteinExistence type="predicted"/>
<protein>
    <recommendedName>
        <fullName evidence="1">Uncharacterized protein TP-0789 domain-containing protein</fullName>
    </recommendedName>
</protein>
<evidence type="ECO:0000259" key="1">
    <source>
        <dbReference type="Pfam" id="PF17131"/>
    </source>
</evidence>
<dbReference type="AlphaFoldDB" id="A0A383DZI7"/>
<dbReference type="Gene3D" id="2.50.20.10">
    <property type="entry name" value="Lipoprotein localisation LolA/LolB/LppX"/>
    <property type="match status" value="1"/>
</dbReference>
<gene>
    <name evidence="2" type="ORF">METZ01_LOCUS502841</name>
</gene>
<name>A0A383DZI7_9ZZZZ</name>
<feature type="domain" description="Uncharacterized protein TP-0789" evidence="1">
    <location>
        <begin position="47"/>
        <end position="109"/>
    </location>
</feature>
<reference evidence="2" key="1">
    <citation type="submission" date="2018-05" db="EMBL/GenBank/DDBJ databases">
        <authorList>
            <person name="Lanie J.A."/>
            <person name="Ng W.-L."/>
            <person name="Kazmierczak K.M."/>
            <person name="Andrzejewski T.M."/>
            <person name="Davidsen T.M."/>
            <person name="Wayne K.J."/>
            <person name="Tettelin H."/>
            <person name="Glass J.I."/>
            <person name="Rusch D."/>
            <person name="Podicherti R."/>
            <person name="Tsui H.-C.T."/>
            <person name="Winkler M.E."/>
        </authorList>
    </citation>
    <scope>NUCLEOTIDE SEQUENCE</scope>
</reference>
<sequence length="109" mass="12683">MTGLELAKAMKHRPKPIDTQSESTMLLINKKGKKKTLKLLSKSKDDSKKQMIWFLEPKDDYGIAFLKIEKDGEDDFKNMWLPAFNKFRRISSQKKSDSFMGSDLSFEDM</sequence>
<feature type="non-terminal residue" evidence="2">
    <location>
        <position position="1"/>
    </location>
</feature>
<evidence type="ECO:0000313" key="2">
    <source>
        <dbReference type="EMBL" id="SVE49987.1"/>
    </source>
</evidence>
<dbReference type="EMBL" id="UINC01221590">
    <property type="protein sequence ID" value="SVE49987.1"/>
    <property type="molecule type" value="Genomic_DNA"/>
</dbReference>
<feature type="non-terminal residue" evidence="2">
    <location>
        <position position="109"/>
    </location>
</feature>
<dbReference type="CDD" id="cd16329">
    <property type="entry name" value="LolA_like"/>
    <property type="match status" value="1"/>
</dbReference>
<dbReference type="Pfam" id="PF17131">
    <property type="entry name" value="LolA_like"/>
    <property type="match status" value="1"/>
</dbReference>
<organism evidence="2">
    <name type="scientific">marine metagenome</name>
    <dbReference type="NCBI Taxonomy" id="408172"/>
    <lineage>
        <taxon>unclassified sequences</taxon>
        <taxon>metagenomes</taxon>
        <taxon>ecological metagenomes</taxon>
    </lineage>
</organism>